<dbReference type="EMBL" id="JASZZN010000037">
    <property type="protein sequence ID" value="MDM4019325.1"/>
    <property type="molecule type" value="Genomic_DNA"/>
</dbReference>
<proteinExistence type="predicted"/>
<name>A0ABT7PSA3_9BACT</name>
<keyword evidence="2" id="KW-1185">Reference proteome</keyword>
<comment type="caution">
    <text evidence="1">The sequence shown here is derived from an EMBL/GenBank/DDBJ whole genome shotgun (WGS) entry which is preliminary data.</text>
</comment>
<sequence length="297" mass="34258">MHDFEFQFGTVPNRYQDVVQRGAVLQRFYGPSFDPQIITSRTQALQASWRKRIGELTAVGWVPSPSHVSIMYARNCRPTFVMIGNQNARSCGHRHICPFCYARWVREMWLHIDPLFNAPLSLDAAEADMRVIDIPGTPSETRFFPHHLIERHHVRKIPSSLFDEPGTTHNIDLIADLFRAIGANRGNLIKRINPAGAMLFTTLEPVNSDTTRLKLHNRLLMKVPFTYEVPDDLLNGPGIRWRRVEEPTRTAVMHAITRVCAYPRGFMFGRAQVMFEVLCAKRATKFNSFQMYRSFRN</sequence>
<evidence type="ECO:0000313" key="2">
    <source>
        <dbReference type="Proteomes" id="UP001239462"/>
    </source>
</evidence>
<dbReference type="RefSeq" id="WP_289167436.1">
    <property type="nucleotide sequence ID" value="NZ_JASZZN010000037.1"/>
</dbReference>
<organism evidence="1 2">
    <name type="scientific">Roseiconus lacunae</name>
    <dbReference type="NCBI Taxonomy" id="2605694"/>
    <lineage>
        <taxon>Bacteria</taxon>
        <taxon>Pseudomonadati</taxon>
        <taxon>Planctomycetota</taxon>
        <taxon>Planctomycetia</taxon>
        <taxon>Pirellulales</taxon>
        <taxon>Pirellulaceae</taxon>
        <taxon>Roseiconus</taxon>
    </lineage>
</organism>
<reference evidence="1 2" key="1">
    <citation type="submission" date="2023-06" db="EMBL/GenBank/DDBJ databases">
        <title>Roseiconus lacunae JC819 isolated from Gulf of Mannar region, Tamil Nadu.</title>
        <authorList>
            <person name="Pk S."/>
            <person name="Ch S."/>
            <person name="Ch V.R."/>
        </authorList>
    </citation>
    <scope>NUCLEOTIDE SEQUENCE [LARGE SCALE GENOMIC DNA]</scope>
    <source>
        <strain evidence="1 2">JC819</strain>
    </source>
</reference>
<evidence type="ECO:0000313" key="1">
    <source>
        <dbReference type="EMBL" id="MDM4019325.1"/>
    </source>
</evidence>
<dbReference type="Proteomes" id="UP001239462">
    <property type="component" value="Unassembled WGS sequence"/>
</dbReference>
<protein>
    <recommendedName>
        <fullName evidence="3">Radical SAM protein</fullName>
    </recommendedName>
</protein>
<gene>
    <name evidence="1" type="ORF">QTN89_27975</name>
</gene>
<accession>A0ABT7PSA3</accession>
<evidence type="ECO:0008006" key="3">
    <source>
        <dbReference type="Google" id="ProtNLM"/>
    </source>
</evidence>